<evidence type="ECO:0000313" key="1">
    <source>
        <dbReference type="EMBL" id="TWI86421.1"/>
    </source>
</evidence>
<proteinExistence type="predicted"/>
<comment type="caution">
    <text evidence="1">The sequence shown here is derived from an EMBL/GenBank/DDBJ whole genome shotgun (WGS) entry which is preliminary data.</text>
</comment>
<dbReference type="OrthoDB" id="116695at2"/>
<gene>
    <name evidence="1" type="ORF">LX66_3678</name>
</gene>
<dbReference type="AlphaFoldDB" id="A0A562SYQ2"/>
<dbReference type="RefSeq" id="WP_145716222.1">
    <property type="nucleotide sequence ID" value="NZ_BAAAFY010000005.1"/>
</dbReference>
<name>A0A562SYQ2_CHIJA</name>
<sequence length="176" mass="19623">MHSNHHASLLLALLLAAACQSGQRPDTSAQTVDSLIPDTIASVPPDVSMADPYVTQLEGQDTVFEDGTVPSSWADAGFDDPAGFKHFLLRFKEWVRTDNVDSVAAYIDFPIRGYQTAAQFKGQYATVFDEQMKEMVARQRLDRVFRNYQGAMLGEGQLWFADQEGKGYRIIAINKE</sequence>
<evidence type="ECO:0000313" key="2">
    <source>
        <dbReference type="Proteomes" id="UP000316778"/>
    </source>
</evidence>
<dbReference type="EMBL" id="VLLG01000004">
    <property type="protein sequence ID" value="TWI86421.1"/>
    <property type="molecule type" value="Genomic_DNA"/>
</dbReference>
<protein>
    <submittedName>
        <fullName evidence="1">Uncharacterized protein</fullName>
    </submittedName>
</protein>
<dbReference type="Proteomes" id="UP000316778">
    <property type="component" value="Unassembled WGS sequence"/>
</dbReference>
<accession>A0A562SYQ2</accession>
<keyword evidence="2" id="KW-1185">Reference proteome</keyword>
<reference evidence="1 2" key="1">
    <citation type="journal article" date="2013" name="Stand. Genomic Sci.">
        <title>Genomic Encyclopedia of Type Strains, Phase I: The one thousand microbial genomes (KMG-I) project.</title>
        <authorList>
            <person name="Kyrpides N.C."/>
            <person name="Woyke T."/>
            <person name="Eisen J.A."/>
            <person name="Garrity G."/>
            <person name="Lilburn T.G."/>
            <person name="Beck B.J."/>
            <person name="Whitman W.B."/>
            <person name="Hugenholtz P."/>
            <person name="Klenk H.P."/>
        </authorList>
    </citation>
    <scope>NUCLEOTIDE SEQUENCE [LARGE SCALE GENOMIC DNA]</scope>
    <source>
        <strain evidence="1 2">DSM 13484</strain>
    </source>
</reference>
<organism evidence="1 2">
    <name type="scientific">Chitinophaga japonensis</name>
    <name type="common">Flexibacter japonensis</name>
    <dbReference type="NCBI Taxonomy" id="104662"/>
    <lineage>
        <taxon>Bacteria</taxon>
        <taxon>Pseudomonadati</taxon>
        <taxon>Bacteroidota</taxon>
        <taxon>Chitinophagia</taxon>
        <taxon>Chitinophagales</taxon>
        <taxon>Chitinophagaceae</taxon>
        <taxon>Chitinophaga</taxon>
    </lineage>
</organism>